<evidence type="ECO:0000313" key="1">
    <source>
        <dbReference type="EMBL" id="AXV65248.1"/>
    </source>
</evidence>
<accession>A0AAD0S090</accession>
<organism evidence="1 2">
    <name type="scientific">Pseudoalteromonas lipolytica</name>
    <dbReference type="NCBI Taxonomy" id="570156"/>
    <lineage>
        <taxon>Bacteria</taxon>
        <taxon>Pseudomonadati</taxon>
        <taxon>Pseudomonadota</taxon>
        <taxon>Gammaproteobacteria</taxon>
        <taxon>Alteromonadales</taxon>
        <taxon>Pseudoalteromonadaceae</taxon>
        <taxon>Pseudoalteromonas</taxon>
    </lineage>
</organism>
<sequence length="147" mass="17316">MAAKIRVKVPTAPSFIFQELVPEETFNLFKDDPIFLINLFDERALRMLQKLRDKFGTCTVNNWYWGGQNHFRGYRPINCKIGAKRSQHKLGKAFDCSFENYTAQQVRDYVLAHPEEFPYITAIEADVNWFHFDVRTPTWTGINVFYP</sequence>
<gene>
    <name evidence="1" type="ORF">D0907_08195</name>
</gene>
<evidence type="ECO:0008006" key="3">
    <source>
        <dbReference type="Google" id="ProtNLM"/>
    </source>
</evidence>
<dbReference type="RefSeq" id="WP_118844277.1">
    <property type="nucleotide sequence ID" value="NZ_CP032090.1"/>
</dbReference>
<dbReference type="EMBL" id="CP032090">
    <property type="protein sequence ID" value="AXV65248.1"/>
    <property type="molecule type" value="Genomic_DNA"/>
</dbReference>
<dbReference type="SUPFAM" id="SSF55166">
    <property type="entry name" value="Hedgehog/DD-peptidase"/>
    <property type="match status" value="1"/>
</dbReference>
<dbReference type="Proteomes" id="UP000264605">
    <property type="component" value="Chromosome"/>
</dbReference>
<dbReference type="InterPro" id="IPR009045">
    <property type="entry name" value="Zn_M74/Hedgehog-like"/>
</dbReference>
<reference evidence="1 2" key="1">
    <citation type="submission" date="2018-08" db="EMBL/GenBank/DDBJ databases">
        <title>Draft genome sequence of Pseudoalteromonas donghaensis HJ51.</title>
        <authorList>
            <person name="Oh J."/>
            <person name="Roh D."/>
        </authorList>
    </citation>
    <scope>NUCLEOTIDE SEQUENCE [LARGE SCALE GENOMIC DNA]</scope>
    <source>
        <strain evidence="1 2">HJ51</strain>
    </source>
</reference>
<evidence type="ECO:0000313" key="2">
    <source>
        <dbReference type="Proteomes" id="UP000264605"/>
    </source>
</evidence>
<dbReference type="AlphaFoldDB" id="A0AAD0S090"/>
<dbReference type="Gene3D" id="3.30.1380.10">
    <property type="match status" value="1"/>
</dbReference>
<proteinExistence type="predicted"/>
<protein>
    <recommendedName>
        <fullName evidence="3">Peptidase M15A C-terminal domain-containing protein</fullName>
    </recommendedName>
</protein>
<dbReference type="GeneID" id="99505438"/>
<dbReference type="KEGG" id="pdj:D0907_08195"/>
<name>A0AAD0S090_9GAMM</name>